<keyword evidence="3" id="KW-0443">Lipid metabolism</keyword>
<sequence length="226" mass="24989">MALNVFAKGKDLLTLSGAFDEEELERVVREIVVEAGEPADAKLYERDPACKIYETLVSVQEVDCTIVEAARATSAASSFFKPVVIQDQTFVDGATAYNNPVEEVLDEAEQIWEARDLQFDKFLSIGTGRPSSKPFGKNLAQIAKTLIEISTDTEKAAERFEKEAVRYKGLTGLYFRFNAQGLEGVGLEDKESFGLITAATNNYLNEHDTMIKLNILSAQNICTSKE</sequence>
<name>A0ABR1PFT0_DIAER</name>
<dbReference type="Proteomes" id="UP001430848">
    <property type="component" value="Unassembled WGS sequence"/>
</dbReference>
<dbReference type="PANTHER" id="PTHR24185">
    <property type="entry name" value="CALCIUM-INDEPENDENT PHOSPHOLIPASE A2-GAMMA"/>
    <property type="match status" value="1"/>
</dbReference>
<keyword evidence="7" id="KW-1185">Reference proteome</keyword>
<evidence type="ECO:0000259" key="5">
    <source>
        <dbReference type="PROSITE" id="PS51635"/>
    </source>
</evidence>
<dbReference type="SUPFAM" id="SSF52151">
    <property type="entry name" value="FabD/lysophospholipase-like"/>
    <property type="match status" value="1"/>
</dbReference>
<dbReference type="PANTHER" id="PTHR24185:SF1">
    <property type="entry name" value="CALCIUM-INDEPENDENT PHOSPHOLIPASE A2-GAMMA"/>
    <property type="match status" value="1"/>
</dbReference>
<protein>
    <recommendedName>
        <fullName evidence="5">PNPLA domain-containing protein</fullName>
    </recommendedName>
</protein>
<keyword evidence="1" id="KW-0378">Hydrolase</keyword>
<comment type="caution">
    <text evidence="6">The sequence shown here is derived from an EMBL/GenBank/DDBJ whole genome shotgun (WGS) entry which is preliminary data.</text>
</comment>
<evidence type="ECO:0000256" key="1">
    <source>
        <dbReference type="ARBA" id="ARBA00022801"/>
    </source>
</evidence>
<dbReference type="InterPro" id="IPR016035">
    <property type="entry name" value="Acyl_Trfase/lysoPLipase"/>
</dbReference>
<evidence type="ECO:0000313" key="7">
    <source>
        <dbReference type="Proteomes" id="UP001430848"/>
    </source>
</evidence>
<evidence type="ECO:0000313" key="6">
    <source>
        <dbReference type="EMBL" id="KAK7735475.1"/>
    </source>
</evidence>
<dbReference type="Gene3D" id="3.40.1090.10">
    <property type="entry name" value="Cytosolic phospholipase A2 catalytic domain"/>
    <property type="match status" value="1"/>
</dbReference>
<comment type="caution">
    <text evidence="4">Lacks conserved residue(s) required for the propagation of feature annotation.</text>
</comment>
<evidence type="ECO:0000256" key="4">
    <source>
        <dbReference type="PROSITE-ProRule" id="PRU01161"/>
    </source>
</evidence>
<feature type="short sequence motif" description="DGA/G" evidence="4">
    <location>
        <begin position="92"/>
        <end position="94"/>
    </location>
</feature>
<feature type="domain" description="PNPLA" evidence="5">
    <location>
        <begin position="1"/>
        <end position="105"/>
    </location>
</feature>
<dbReference type="InterPro" id="IPR002641">
    <property type="entry name" value="PNPLA_dom"/>
</dbReference>
<reference evidence="6 7" key="1">
    <citation type="submission" date="2024-02" db="EMBL/GenBank/DDBJ databases">
        <title>De novo assembly and annotation of 12 fungi associated with fruit tree decline syndrome in Ontario, Canada.</title>
        <authorList>
            <person name="Sulman M."/>
            <person name="Ellouze W."/>
            <person name="Ilyukhin E."/>
        </authorList>
    </citation>
    <scope>NUCLEOTIDE SEQUENCE [LARGE SCALE GENOMIC DNA]</scope>
    <source>
        <strain evidence="6 7">M169</strain>
    </source>
</reference>
<keyword evidence="2" id="KW-0442">Lipid degradation</keyword>
<evidence type="ECO:0000256" key="2">
    <source>
        <dbReference type="ARBA" id="ARBA00022963"/>
    </source>
</evidence>
<dbReference type="PROSITE" id="PS51635">
    <property type="entry name" value="PNPLA"/>
    <property type="match status" value="1"/>
</dbReference>
<accession>A0ABR1PFT0</accession>
<proteinExistence type="predicted"/>
<dbReference type="Pfam" id="PF01734">
    <property type="entry name" value="Patatin"/>
    <property type="match status" value="1"/>
</dbReference>
<dbReference type="EMBL" id="JAKNSF020000013">
    <property type="protein sequence ID" value="KAK7735475.1"/>
    <property type="molecule type" value="Genomic_DNA"/>
</dbReference>
<gene>
    <name evidence="6" type="ORF">SLS63_003945</name>
</gene>
<organism evidence="6 7">
    <name type="scientific">Diaporthe eres</name>
    <name type="common">Phomopsis oblonga</name>
    <dbReference type="NCBI Taxonomy" id="83184"/>
    <lineage>
        <taxon>Eukaryota</taxon>
        <taxon>Fungi</taxon>
        <taxon>Dikarya</taxon>
        <taxon>Ascomycota</taxon>
        <taxon>Pezizomycotina</taxon>
        <taxon>Sordariomycetes</taxon>
        <taxon>Sordariomycetidae</taxon>
        <taxon>Diaporthales</taxon>
        <taxon>Diaporthaceae</taxon>
        <taxon>Diaporthe</taxon>
        <taxon>Diaporthe eres species complex</taxon>
    </lineage>
</organism>
<evidence type="ECO:0000256" key="3">
    <source>
        <dbReference type="ARBA" id="ARBA00023098"/>
    </source>
</evidence>